<dbReference type="Pfam" id="PF00982">
    <property type="entry name" value="Glyco_transf_20"/>
    <property type="match status" value="1"/>
</dbReference>
<dbReference type="Gene3D" id="3.30.70.1020">
    <property type="entry name" value="Trehalose-6-phosphate phosphatase related protein, domain 2"/>
    <property type="match status" value="1"/>
</dbReference>
<dbReference type="GeneID" id="54282571"/>
<dbReference type="FunFam" id="3.30.70.1020:FF:000001">
    <property type="entry name" value="Alpha,alpha-trehalose-phosphate synthase [UDP-forming] 1"/>
    <property type="match status" value="1"/>
</dbReference>
<comment type="similarity">
    <text evidence="2">In the N-terminal section; belongs to the glycosyltransferase 20 family.</text>
</comment>
<evidence type="ECO:0000313" key="8">
    <source>
        <dbReference type="Proteomes" id="UP000799778"/>
    </source>
</evidence>
<evidence type="ECO:0000256" key="2">
    <source>
        <dbReference type="ARBA" id="ARBA00005409"/>
    </source>
</evidence>
<dbReference type="GO" id="GO:0005946">
    <property type="term" value="C:alpha,alpha-trehalose-phosphate synthase complex (UDP-forming)"/>
    <property type="evidence" value="ECO:0007669"/>
    <property type="project" value="TreeGrafter"/>
</dbReference>
<dbReference type="FunFam" id="3.40.50.2000:FF:000099">
    <property type="entry name" value="Alpha,alpha-trehalose phosphate synthase subunit, putative"/>
    <property type="match status" value="1"/>
</dbReference>
<comment type="subcellular location">
    <subcellularLocation>
        <location evidence="1">Cytoplasm</location>
    </subcellularLocation>
</comment>
<protein>
    <submittedName>
        <fullName evidence="7">Glycosyltransferase family 20 protein</fullName>
    </submittedName>
</protein>
<keyword evidence="5" id="KW-0597">Phosphoprotein</keyword>
<dbReference type="SUPFAM" id="SSF56784">
    <property type="entry name" value="HAD-like"/>
    <property type="match status" value="1"/>
</dbReference>
<dbReference type="NCBIfam" id="TIGR00685">
    <property type="entry name" value="T6PP"/>
    <property type="match status" value="1"/>
</dbReference>
<dbReference type="RefSeq" id="XP_033383054.1">
    <property type="nucleotide sequence ID" value="XM_033525174.1"/>
</dbReference>
<dbReference type="GO" id="GO:0005992">
    <property type="term" value="P:trehalose biosynthetic process"/>
    <property type="evidence" value="ECO:0007669"/>
    <property type="project" value="InterPro"/>
</dbReference>
<feature type="region of interest" description="Disordered" evidence="6">
    <location>
        <begin position="30"/>
        <end position="71"/>
    </location>
</feature>
<dbReference type="InterPro" id="IPR006379">
    <property type="entry name" value="HAD-SF_hydro_IIB"/>
</dbReference>
<feature type="compositionally biased region" description="Basic and acidic residues" evidence="6">
    <location>
        <begin position="135"/>
        <end position="148"/>
    </location>
</feature>
<gene>
    <name evidence="7" type="ORF">BU24DRAFT_392840</name>
</gene>
<dbReference type="FunFam" id="3.40.50.2000:FF:000036">
    <property type="entry name" value="Alpha,alpha-trehalose-phosphate synthase subunit Tps2"/>
    <property type="match status" value="1"/>
</dbReference>
<dbReference type="GO" id="GO:0003825">
    <property type="term" value="F:alpha,alpha-trehalose-phosphate synthase (UDP-forming) activity"/>
    <property type="evidence" value="ECO:0007669"/>
    <property type="project" value="TreeGrafter"/>
</dbReference>
<dbReference type="GO" id="GO:0004805">
    <property type="term" value="F:trehalose-phosphatase activity"/>
    <property type="evidence" value="ECO:0007669"/>
    <property type="project" value="TreeGrafter"/>
</dbReference>
<dbReference type="Proteomes" id="UP000799778">
    <property type="component" value="Unassembled WGS sequence"/>
</dbReference>
<evidence type="ECO:0000256" key="6">
    <source>
        <dbReference type="SAM" id="MobiDB-lite"/>
    </source>
</evidence>
<dbReference type="Gene3D" id="3.40.50.2000">
    <property type="entry name" value="Glycogen Phosphorylase B"/>
    <property type="match status" value="2"/>
</dbReference>
<dbReference type="InterPro" id="IPR001830">
    <property type="entry name" value="Glyco_trans_20"/>
</dbReference>
<dbReference type="EMBL" id="ML978070">
    <property type="protein sequence ID" value="KAF2014715.1"/>
    <property type="molecule type" value="Genomic_DNA"/>
</dbReference>
<reference evidence="7" key="1">
    <citation type="journal article" date="2020" name="Stud. Mycol.">
        <title>101 Dothideomycetes genomes: a test case for predicting lifestyles and emergence of pathogens.</title>
        <authorList>
            <person name="Haridas S."/>
            <person name="Albert R."/>
            <person name="Binder M."/>
            <person name="Bloem J."/>
            <person name="Labutti K."/>
            <person name="Salamov A."/>
            <person name="Andreopoulos B."/>
            <person name="Baker S."/>
            <person name="Barry K."/>
            <person name="Bills G."/>
            <person name="Bluhm B."/>
            <person name="Cannon C."/>
            <person name="Castanera R."/>
            <person name="Culley D."/>
            <person name="Daum C."/>
            <person name="Ezra D."/>
            <person name="Gonzalez J."/>
            <person name="Henrissat B."/>
            <person name="Kuo A."/>
            <person name="Liang C."/>
            <person name="Lipzen A."/>
            <person name="Lutzoni F."/>
            <person name="Magnuson J."/>
            <person name="Mondo S."/>
            <person name="Nolan M."/>
            <person name="Ohm R."/>
            <person name="Pangilinan J."/>
            <person name="Park H.-J."/>
            <person name="Ramirez L."/>
            <person name="Alfaro M."/>
            <person name="Sun H."/>
            <person name="Tritt A."/>
            <person name="Yoshinaga Y."/>
            <person name="Zwiers L.-H."/>
            <person name="Turgeon B."/>
            <person name="Goodwin S."/>
            <person name="Spatafora J."/>
            <person name="Crous P."/>
            <person name="Grigoriev I."/>
        </authorList>
    </citation>
    <scope>NUCLEOTIDE SEQUENCE</scope>
    <source>
        <strain evidence="7">CBS 175.79</strain>
    </source>
</reference>
<evidence type="ECO:0000256" key="5">
    <source>
        <dbReference type="ARBA" id="ARBA00022553"/>
    </source>
</evidence>
<dbReference type="InterPro" id="IPR003337">
    <property type="entry name" value="Trehalose_PPase"/>
</dbReference>
<feature type="compositionally biased region" description="Basic and acidic residues" evidence="6">
    <location>
        <begin position="91"/>
        <end position="105"/>
    </location>
</feature>
<dbReference type="InterPro" id="IPR036412">
    <property type="entry name" value="HAD-like_sf"/>
</dbReference>
<evidence type="ECO:0000256" key="4">
    <source>
        <dbReference type="ARBA" id="ARBA00022490"/>
    </source>
</evidence>
<keyword evidence="8" id="KW-1185">Reference proteome</keyword>
<dbReference type="GO" id="GO:0030234">
    <property type="term" value="F:enzyme regulator activity"/>
    <property type="evidence" value="ECO:0007669"/>
    <property type="project" value="UniProtKB-ARBA"/>
</dbReference>
<dbReference type="AlphaFoldDB" id="A0A6A5XN61"/>
<name>A0A6A5XN61_9PLEO</name>
<dbReference type="OrthoDB" id="755951at2759"/>
<dbReference type="Pfam" id="PF02358">
    <property type="entry name" value="Trehalose_PPase"/>
    <property type="match status" value="1"/>
</dbReference>
<evidence type="ECO:0000313" key="7">
    <source>
        <dbReference type="EMBL" id="KAF2014715.1"/>
    </source>
</evidence>
<dbReference type="GO" id="GO:0005829">
    <property type="term" value="C:cytosol"/>
    <property type="evidence" value="ECO:0007669"/>
    <property type="project" value="TreeGrafter"/>
</dbReference>
<keyword evidence="7" id="KW-0808">Transferase</keyword>
<dbReference type="SUPFAM" id="SSF53756">
    <property type="entry name" value="UDP-Glycosyltransferase/glycogen phosphorylase"/>
    <property type="match status" value="1"/>
</dbReference>
<proteinExistence type="inferred from homology"/>
<accession>A0A6A5XN61</accession>
<evidence type="ECO:0000256" key="3">
    <source>
        <dbReference type="ARBA" id="ARBA00006330"/>
    </source>
</evidence>
<evidence type="ECO:0000256" key="1">
    <source>
        <dbReference type="ARBA" id="ARBA00004496"/>
    </source>
</evidence>
<dbReference type="Gene3D" id="3.40.50.1000">
    <property type="entry name" value="HAD superfamily/HAD-like"/>
    <property type="match status" value="1"/>
</dbReference>
<dbReference type="PANTHER" id="PTHR10788">
    <property type="entry name" value="TREHALOSE-6-PHOSPHATE SYNTHASE"/>
    <property type="match status" value="1"/>
</dbReference>
<dbReference type="InterPro" id="IPR023214">
    <property type="entry name" value="HAD_sf"/>
</dbReference>
<keyword evidence="4" id="KW-0963">Cytoplasm</keyword>
<feature type="region of interest" description="Disordered" evidence="6">
    <location>
        <begin position="87"/>
        <end position="162"/>
    </location>
</feature>
<dbReference type="NCBIfam" id="TIGR01484">
    <property type="entry name" value="HAD-SF-IIB"/>
    <property type="match status" value="1"/>
</dbReference>
<dbReference type="PANTHER" id="PTHR10788:SF15">
    <property type="entry name" value="TREHALOSE SYNTHASE COMPLEX REGULATORY SUBUNIT TPS3-RELATED"/>
    <property type="match status" value="1"/>
</dbReference>
<sequence>MTTFVVSMFLPVTVDFNELSEYERRANPEPAAVVEELEQQASDTKSVRPPGPTRQASLFQQTTAPTPPKTPAVEHVDFFAVNPSAATHFAKPTDPRTLVRSDSHVPEWGNNGPYFNQPSSKARPPPPDTILEYANSKERTDNVRKERLSLPQRHSSRDHSRDPRWVADWSVVPAVQGNGGLTNAVRASRDAGSVNEVLNVGLVGFPTDVLGDKKKEEIESKLEAEHECLTVFVSDTDLDGHYSHYCKTILWPVFHYQIPDHPKSKAYEDHSYQFYVNLNQAFADKVVANYKRGDTIWIHDYHLCLVPAMVRKKLPDAQIGFFLHAAFPSSEVFRCLAARKNLLEGMLGANLVAFQTHEYAHHFLQTCSRILSVEATEDGVQLENNFVNVWSIAIGIDPVRLSLERDEQPVLEWIEALRNRYPGKKLIVARDKLDGIRGVRQKLLAFELFLNKYPDWRDKVVLIQVATPTTENDDLAATVSEIVTRIDAVHSSLSHNPLVYLRQDIAFTQYLALLSMADILMVTSLRDGMNLGVHEFAICQDGKHSGKKHGPVILSEFTGSAAFFEGAELSVNPWDYKGCAETIKVALDMSDEEKATRFERIRNKVLNHTGDFWFTQLANHLTKVHDEHFRRDTMSIPRLSNVKLGQAYQKCDKRLFLLDYEGTLAPFGSVNNTIITNLERATETLNDLLQDNKNMVYVMSGRTMKELQMVFARVPGVGLIAENGCYVRPLNSDEWIAFADEEKANKWKDSVKSILQYYRERVEGSWVEERNCSLIFHYENTPETDSANRQAGDCATHINDACESLRVRAVPTKDSVIIEPMDLNKATAATHIFHELGTANRPNFLMVAGNDRDDEVVFRWAENLNEKGVVPETTTVSVGNRNTVAMSTLPQGTTGLLNTLNKLARL</sequence>
<comment type="similarity">
    <text evidence="3">In the C-terminal section; belongs to the trehalose phosphatase family.</text>
</comment>
<dbReference type="CDD" id="cd03788">
    <property type="entry name" value="GT20_TPS"/>
    <property type="match status" value="1"/>
</dbReference>
<organism evidence="7 8">
    <name type="scientific">Aaosphaeria arxii CBS 175.79</name>
    <dbReference type="NCBI Taxonomy" id="1450172"/>
    <lineage>
        <taxon>Eukaryota</taxon>
        <taxon>Fungi</taxon>
        <taxon>Dikarya</taxon>
        <taxon>Ascomycota</taxon>
        <taxon>Pezizomycotina</taxon>
        <taxon>Dothideomycetes</taxon>
        <taxon>Pleosporomycetidae</taxon>
        <taxon>Pleosporales</taxon>
        <taxon>Pleosporales incertae sedis</taxon>
        <taxon>Aaosphaeria</taxon>
    </lineage>
</organism>